<name>A0A699X0W4_TANCI</name>
<sequence>KDQILLNKEVALKLQAEINDEERLAGERARLVGKRAQQELEANIALIET</sequence>
<gene>
    <name evidence="1" type="ORF">Tci_923487</name>
</gene>
<accession>A0A699X0W4</accession>
<organism evidence="1">
    <name type="scientific">Tanacetum cinerariifolium</name>
    <name type="common">Dalmatian daisy</name>
    <name type="synonym">Chrysanthemum cinerariifolium</name>
    <dbReference type="NCBI Taxonomy" id="118510"/>
    <lineage>
        <taxon>Eukaryota</taxon>
        <taxon>Viridiplantae</taxon>
        <taxon>Streptophyta</taxon>
        <taxon>Embryophyta</taxon>
        <taxon>Tracheophyta</taxon>
        <taxon>Spermatophyta</taxon>
        <taxon>Magnoliopsida</taxon>
        <taxon>eudicotyledons</taxon>
        <taxon>Gunneridae</taxon>
        <taxon>Pentapetalae</taxon>
        <taxon>asterids</taxon>
        <taxon>campanulids</taxon>
        <taxon>Asterales</taxon>
        <taxon>Asteraceae</taxon>
        <taxon>Asteroideae</taxon>
        <taxon>Anthemideae</taxon>
        <taxon>Anthemidinae</taxon>
        <taxon>Tanacetum</taxon>
    </lineage>
</organism>
<reference evidence="1" key="1">
    <citation type="journal article" date="2019" name="Sci. Rep.">
        <title>Draft genome of Tanacetum cinerariifolium, the natural source of mosquito coil.</title>
        <authorList>
            <person name="Yamashiro T."/>
            <person name="Shiraishi A."/>
            <person name="Satake H."/>
            <person name="Nakayama K."/>
        </authorList>
    </citation>
    <scope>NUCLEOTIDE SEQUENCE</scope>
</reference>
<proteinExistence type="predicted"/>
<feature type="non-terminal residue" evidence="1">
    <location>
        <position position="1"/>
    </location>
</feature>
<protein>
    <submittedName>
        <fullName evidence="1">Uncharacterized protein</fullName>
    </submittedName>
</protein>
<comment type="caution">
    <text evidence="1">The sequence shown here is derived from an EMBL/GenBank/DDBJ whole genome shotgun (WGS) entry which is preliminary data.</text>
</comment>
<evidence type="ECO:0000313" key="1">
    <source>
        <dbReference type="EMBL" id="GFD51518.1"/>
    </source>
</evidence>
<dbReference type="EMBL" id="BKCJ011771306">
    <property type="protein sequence ID" value="GFD51518.1"/>
    <property type="molecule type" value="Genomic_DNA"/>
</dbReference>
<dbReference type="AlphaFoldDB" id="A0A699X0W4"/>